<protein>
    <submittedName>
        <fullName evidence="4">Aminopeptidase N</fullName>
    </submittedName>
</protein>
<keyword evidence="4" id="KW-0031">Aminopeptidase</keyword>
<organism evidence="4 5">
    <name type="scientific">Flavobacterium xueshanense</name>
    <dbReference type="NCBI Taxonomy" id="935223"/>
    <lineage>
        <taxon>Bacteria</taxon>
        <taxon>Pseudomonadati</taxon>
        <taxon>Bacteroidota</taxon>
        <taxon>Flavobacteriia</taxon>
        <taxon>Flavobacteriales</taxon>
        <taxon>Flavobacteriaceae</taxon>
        <taxon>Flavobacterium</taxon>
    </lineage>
</organism>
<dbReference type="EMBL" id="FONQ01000002">
    <property type="protein sequence ID" value="SFE57222.1"/>
    <property type="molecule type" value="Genomic_DNA"/>
</dbReference>
<dbReference type="Proteomes" id="UP000198596">
    <property type="component" value="Unassembled WGS sequence"/>
</dbReference>
<dbReference type="Pfam" id="PF01433">
    <property type="entry name" value="Peptidase_M1"/>
    <property type="match status" value="1"/>
</dbReference>
<comment type="cofactor">
    <cofactor evidence="2">
        <name>Zn(2+)</name>
        <dbReference type="ChEBI" id="CHEBI:29105"/>
    </cofactor>
    <text evidence="2">Binds 1 zinc ion per subunit.</text>
</comment>
<name>A0A1I2BLY6_9FLAO</name>
<keyword evidence="4" id="KW-0378">Hydrolase</keyword>
<feature type="binding site" evidence="2">
    <location>
        <position position="383"/>
    </location>
    <ligand>
        <name>Zn(2+)</name>
        <dbReference type="ChEBI" id="CHEBI:29105"/>
        <note>catalytic</note>
    </ligand>
</feature>
<evidence type="ECO:0000313" key="5">
    <source>
        <dbReference type="Proteomes" id="UP000198596"/>
    </source>
</evidence>
<dbReference type="GO" id="GO:0008270">
    <property type="term" value="F:zinc ion binding"/>
    <property type="evidence" value="ECO:0007669"/>
    <property type="project" value="InterPro"/>
</dbReference>
<dbReference type="STRING" id="935223.SAMN04488131_102391"/>
<dbReference type="GO" id="GO:0004177">
    <property type="term" value="F:aminopeptidase activity"/>
    <property type="evidence" value="ECO:0007669"/>
    <property type="project" value="UniProtKB-KW"/>
</dbReference>
<dbReference type="InterPro" id="IPR034015">
    <property type="entry name" value="M1_LTA4H"/>
</dbReference>
<keyword evidence="4" id="KW-0645">Protease</keyword>
<feature type="binding site" evidence="2">
    <location>
        <position position="402"/>
    </location>
    <ligand>
        <name>Zn(2+)</name>
        <dbReference type="ChEBI" id="CHEBI:29105"/>
        <note>catalytic</note>
    </ligand>
</feature>
<keyword evidence="5" id="KW-1185">Reference proteome</keyword>
<evidence type="ECO:0000256" key="2">
    <source>
        <dbReference type="PIRSR" id="PIRSR634015-3"/>
    </source>
</evidence>
<keyword evidence="2" id="KW-0479">Metal-binding</keyword>
<reference evidence="5" key="1">
    <citation type="submission" date="2016-10" db="EMBL/GenBank/DDBJ databases">
        <authorList>
            <person name="Varghese N."/>
            <person name="Submissions S."/>
        </authorList>
    </citation>
    <scope>NUCLEOTIDE SEQUENCE [LARGE SCALE GENOMIC DNA]</scope>
    <source>
        <strain evidence="5">CGMCC 1.9227</strain>
    </source>
</reference>
<dbReference type="PANTHER" id="PTHR45726:SF3">
    <property type="entry name" value="LEUKOTRIENE A-4 HYDROLASE"/>
    <property type="match status" value="1"/>
</dbReference>
<dbReference type="SUPFAM" id="SSF55486">
    <property type="entry name" value="Metalloproteases ('zincins'), catalytic domain"/>
    <property type="match status" value="1"/>
</dbReference>
<feature type="binding site" evidence="2">
    <location>
        <position position="379"/>
    </location>
    <ligand>
        <name>Zn(2+)</name>
        <dbReference type="ChEBI" id="CHEBI:29105"/>
        <note>catalytic</note>
    </ligand>
</feature>
<dbReference type="InterPro" id="IPR014782">
    <property type="entry name" value="Peptidase_M1_dom"/>
</dbReference>
<keyword evidence="2" id="KW-0862">Zinc</keyword>
<feature type="active site" description="Proton donor" evidence="1">
    <location>
        <position position="462"/>
    </location>
</feature>
<feature type="active site" description="Proton acceptor" evidence="1">
    <location>
        <position position="380"/>
    </location>
</feature>
<evidence type="ECO:0000259" key="3">
    <source>
        <dbReference type="Pfam" id="PF01433"/>
    </source>
</evidence>
<gene>
    <name evidence="4" type="ORF">SAMN04488131_102391</name>
</gene>
<dbReference type="Gene3D" id="1.10.390.10">
    <property type="entry name" value="Neutral Protease Domain 2"/>
    <property type="match status" value="1"/>
</dbReference>
<dbReference type="GO" id="GO:0008237">
    <property type="term" value="F:metallopeptidase activity"/>
    <property type="evidence" value="ECO:0007669"/>
    <property type="project" value="InterPro"/>
</dbReference>
<sequence>MEEHFVLPFLFLTYMKKLLLLSFFTLSFANLFAQSSSYWQQHVDYKIDVTMDVKTYEYKGKQELVYTNNSPDTLRKVYYHLYNNAFQPGSEMDARIQSIKDPDARMVNKINSGINEVKESRIKNLKPNETGYLNITNFRQDGVNIPVKAVGTILEVTLAKPILPNSKTTLKLDFDGQVPIQIRRSGRNNAEGVELSMAQWYPKIAEFDFEGWHADPYIAREFHGVWGNFDVNITIDAAYVLGGTGYLQNKNTIGHGYQDQGVVVTLPKGIKTLTWHFNAPMVHDFTWAADKEYIHDVVKGPNNVDLHFLYKNNPKYIENWKNLQPKTVQLMAFYNKTVGDYPYKQYSVIQGGDGGMEYAMCTLILGQGSFEGLLGVTAHEMAHSWFQHVLASNESKHGWMDEGFTSFLEDLGMNEIADKKVENPFTGAYAGYFSMVNSGKELPQTTHADRFDENRVYSITSYSKGELFLTQLMYLIGKENLMKTLKKYYSDFKFKHPTPNDIKRSAERITGANLDWYLTDWTQTTNTIDYGIREPRDIGEKTIVTLERIGRMPMPIDLLVEYTDGTLESFYIPLRMMSFEKENPNPAIKRTVLGDWAWAYPTMEFMIAKPKSAIKKITIDPSSLMADIKKENNTYELK</sequence>
<dbReference type="PANTHER" id="PTHR45726">
    <property type="entry name" value="LEUKOTRIENE A-4 HYDROLASE"/>
    <property type="match status" value="1"/>
</dbReference>
<evidence type="ECO:0000256" key="1">
    <source>
        <dbReference type="PIRSR" id="PIRSR634015-1"/>
    </source>
</evidence>
<accession>A0A1I2BLY6</accession>
<dbReference type="InterPro" id="IPR027268">
    <property type="entry name" value="Peptidase_M4/M1_CTD_sf"/>
</dbReference>
<dbReference type="AlphaFoldDB" id="A0A1I2BLY6"/>
<evidence type="ECO:0000313" key="4">
    <source>
        <dbReference type="EMBL" id="SFE57222.1"/>
    </source>
</evidence>
<feature type="domain" description="Peptidase M1 membrane alanine aminopeptidase" evidence="3">
    <location>
        <begin position="374"/>
        <end position="521"/>
    </location>
</feature>
<dbReference type="CDD" id="cd09604">
    <property type="entry name" value="M1_APN_like"/>
    <property type="match status" value="1"/>
</dbReference>
<proteinExistence type="predicted"/>